<reference evidence="2" key="1">
    <citation type="submission" date="2007-06" db="EMBL/GenBank/DDBJ databases">
        <title>Complete sequence of Marinomonas sp. MWYL1.</title>
        <authorList>
            <consortium name="US DOE Joint Genome Institute"/>
            <person name="Copeland A."/>
            <person name="Lucas S."/>
            <person name="Lapidus A."/>
            <person name="Barry K."/>
            <person name="Glavina del Rio T."/>
            <person name="Dalin E."/>
            <person name="Tice H."/>
            <person name="Pitluck S."/>
            <person name="Kiss H."/>
            <person name="Brettin T."/>
            <person name="Bruce D."/>
            <person name="Detter J.C."/>
            <person name="Han C."/>
            <person name="Schmutz J."/>
            <person name="Larimer F."/>
            <person name="Land M."/>
            <person name="Hauser L."/>
            <person name="Kyrpides N."/>
            <person name="Kim E."/>
            <person name="Johnston A.W.B."/>
            <person name="Todd J.D."/>
            <person name="Rogers R."/>
            <person name="Wexler M."/>
            <person name="Bond P.L."/>
            <person name="Li Y."/>
            <person name="Richardson P."/>
        </authorList>
    </citation>
    <scope>NUCLEOTIDE SEQUENCE [LARGE SCALE GENOMIC DNA]</scope>
    <source>
        <strain evidence="2">MWYL1</strain>
    </source>
</reference>
<proteinExistence type="predicted"/>
<dbReference type="InterPro" id="IPR011335">
    <property type="entry name" value="Restrct_endonuc-II-like"/>
</dbReference>
<dbReference type="EMBL" id="CP000749">
    <property type="protein sequence ID" value="ABR71424.1"/>
    <property type="molecule type" value="Genomic_DNA"/>
</dbReference>
<dbReference type="KEGG" id="mmw:Mmwyl1_2505"/>
<sequence length="658" mass="76641">MKKQSRKCLNRSKRVKKRTSAFDRKKNINSGRLNSAKTGTNSNKMFILEYYQTVFMEFHKNYRDEIHKKNVLDSKCFRRRAVCNSKENMVGKDFNQQYETLNNILSELEIEMGRVIKRHSVFFWIHLYRRIFPNLSNDLGANTSENVIVNVRQQVEQAIRKFGSLSNQNDFALSSEVDFDSILGGLLSQSYKKNFDENYISFFEKKLKINSQFVLTDFSIEDILNIYYVEGLSYQYWYVSAKMRSLGKGVVLSVSKLGDINEERTEEQKFLISDFDRRNENDNVNLGIASNVGTYTVSNLTKSNGDHEIIVISYINASHLTAKNLGLSDLSNDFIPNYIPWFINANDFYNSHSYLSKKFIKQFGFGLLEFLQFAGFLSNYMMSDDPSRKQVNESIGLKYHSKFQRGYFVIKESSGEIKKSILKYYNDLKISGFIKESELESQIDAIFEHVVLNEDKQKNIGVWSRGPQYVLIGIDDGFLCDSSSWHFLIQNMFYGLRDYDPKSIKGHEFETTLANIFKNDNFDVINNSFVIRKENIKREIDVAVRIRDNLYLFECKASERPLNFDIGNPKTISNRTRDFKEKLEQAESLKEFILNNKVGNNYDFSWAESVNSFVVSPFTEWVWDTSPNLWSECKCFPRLMSVNGAIQYLTSEKSKLVF</sequence>
<accession>A6VY95</accession>
<dbReference type="InterPro" id="IPR011856">
    <property type="entry name" value="tRNA_endonuc-like_dom_sf"/>
</dbReference>
<organism evidence="2">
    <name type="scientific">Marinomonas sp. (strain MWYL1)</name>
    <dbReference type="NCBI Taxonomy" id="400668"/>
    <lineage>
        <taxon>Bacteria</taxon>
        <taxon>Pseudomonadati</taxon>
        <taxon>Pseudomonadota</taxon>
        <taxon>Gammaproteobacteria</taxon>
        <taxon>Oceanospirillales</taxon>
        <taxon>Oceanospirillaceae</taxon>
        <taxon>Marinomonas</taxon>
    </lineage>
</organism>
<feature type="compositionally biased region" description="Basic residues" evidence="1">
    <location>
        <begin position="1"/>
        <end position="19"/>
    </location>
</feature>
<name>A6VY95_MARMS</name>
<protein>
    <recommendedName>
        <fullName evidence="3">NERD domain-containing protein</fullName>
    </recommendedName>
</protein>
<evidence type="ECO:0000256" key="1">
    <source>
        <dbReference type="SAM" id="MobiDB-lite"/>
    </source>
</evidence>
<feature type="region of interest" description="Disordered" evidence="1">
    <location>
        <begin position="1"/>
        <end position="36"/>
    </location>
</feature>
<dbReference type="AlphaFoldDB" id="A6VY95"/>
<dbReference type="SUPFAM" id="SSF52980">
    <property type="entry name" value="Restriction endonuclease-like"/>
    <property type="match status" value="1"/>
</dbReference>
<evidence type="ECO:0000313" key="2">
    <source>
        <dbReference type="EMBL" id="ABR71424.1"/>
    </source>
</evidence>
<dbReference type="GO" id="GO:0003676">
    <property type="term" value="F:nucleic acid binding"/>
    <property type="evidence" value="ECO:0007669"/>
    <property type="project" value="InterPro"/>
</dbReference>
<dbReference type="HOGENOM" id="CLU_416655_0_0_6"/>
<gene>
    <name evidence="2" type="ordered locus">Mmwyl1_2505</name>
</gene>
<dbReference type="OrthoDB" id="8447195at2"/>
<evidence type="ECO:0008006" key="3">
    <source>
        <dbReference type="Google" id="ProtNLM"/>
    </source>
</evidence>
<dbReference type="Gene3D" id="3.40.1350.10">
    <property type="match status" value="1"/>
</dbReference>